<organism evidence="8 9">
    <name type="scientific">Knipowitschia caucasica</name>
    <name type="common">Caucasian dwarf goby</name>
    <name type="synonym">Pomatoschistus caucasicus</name>
    <dbReference type="NCBI Taxonomy" id="637954"/>
    <lineage>
        <taxon>Eukaryota</taxon>
        <taxon>Metazoa</taxon>
        <taxon>Chordata</taxon>
        <taxon>Craniata</taxon>
        <taxon>Vertebrata</taxon>
        <taxon>Euteleostomi</taxon>
        <taxon>Actinopterygii</taxon>
        <taxon>Neopterygii</taxon>
        <taxon>Teleostei</taxon>
        <taxon>Neoteleostei</taxon>
        <taxon>Acanthomorphata</taxon>
        <taxon>Gobiaria</taxon>
        <taxon>Gobiiformes</taxon>
        <taxon>Gobioidei</taxon>
        <taxon>Gobiidae</taxon>
        <taxon>Gobiinae</taxon>
        <taxon>Knipowitschia</taxon>
    </lineage>
</organism>
<protein>
    <recommendedName>
        <fullName evidence="7">FYVE-type domain-containing protein</fullName>
    </recommendedName>
</protein>
<reference evidence="8 9" key="1">
    <citation type="submission" date="2024-04" db="EMBL/GenBank/DDBJ databases">
        <authorList>
            <person name="Waldvogel A.-M."/>
            <person name="Schoenle A."/>
        </authorList>
    </citation>
    <scope>NUCLEOTIDE SEQUENCE [LARGE SCALE GENOMIC DNA]</scope>
</reference>
<dbReference type="GO" id="GO:0042734">
    <property type="term" value="C:presynaptic membrane"/>
    <property type="evidence" value="ECO:0007669"/>
    <property type="project" value="TreeGrafter"/>
</dbReference>
<accession>A0AAV2LPT3</accession>
<dbReference type="Pfam" id="PF22601">
    <property type="entry name" value="RIM2a_ZnF"/>
    <property type="match status" value="1"/>
</dbReference>
<dbReference type="InterPro" id="IPR013083">
    <property type="entry name" value="Znf_RING/FYVE/PHD"/>
</dbReference>
<evidence type="ECO:0000313" key="8">
    <source>
        <dbReference type="EMBL" id="CAL1602250.1"/>
    </source>
</evidence>
<dbReference type="Gene3D" id="3.30.40.10">
    <property type="entry name" value="Zinc/RING finger domain, C3HC4 (zinc finger)"/>
    <property type="match status" value="1"/>
</dbReference>
<dbReference type="PANTHER" id="PTHR12157:SF21">
    <property type="entry name" value="RAB3 INTERACTING MOLECULE, ISOFORM F"/>
    <property type="match status" value="1"/>
</dbReference>
<dbReference type="GO" id="GO:0048791">
    <property type="term" value="P:calcium ion-regulated exocytosis of neurotransmitter"/>
    <property type="evidence" value="ECO:0007669"/>
    <property type="project" value="TreeGrafter"/>
</dbReference>
<dbReference type="InterPro" id="IPR017455">
    <property type="entry name" value="Znf_FYVE-rel"/>
</dbReference>
<dbReference type="AlphaFoldDB" id="A0AAV2LPT3"/>
<keyword evidence="4" id="KW-0862">Zinc</keyword>
<keyword evidence="1" id="KW-0479">Metal-binding</keyword>
<feature type="compositionally biased region" description="Polar residues" evidence="6">
    <location>
        <begin position="162"/>
        <end position="172"/>
    </location>
</feature>
<dbReference type="GO" id="GO:0031267">
    <property type="term" value="F:small GTPase binding"/>
    <property type="evidence" value="ECO:0007669"/>
    <property type="project" value="InterPro"/>
</dbReference>
<feature type="region of interest" description="Disordered" evidence="6">
    <location>
        <begin position="162"/>
        <end position="205"/>
    </location>
</feature>
<evidence type="ECO:0000256" key="5">
    <source>
        <dbReference type="PROSITE-ProRule" id="PRU00091"/>
    </source>
</evidence>
<name>A0AAV2LPT3_KNICA</name>
<evidence type="ECO:0000256" key="4">
    <source>
        <dbReference type="ARBA" id="ARBA00022833"/>
    </source>
</evidence>
<dbReference type="GO" id="GO:0048788">
    <property type="term" value="C:cytoskeleton of presynaptic active zone"/>
    <property type="evidence" value="ECO:0007669"/>
    <property type="project" value="TreeGrafter"/>
</dbReference>
<dbReference type="PANTHER" id="PTHR12157">
    <property type="entry name" value="REGULATING SYNAPTIC MEMBRANE EXOCYTOSIS PROTEIN"/>
    <property type="match status" value="1"/>
</dbReference>
<dbReference type="EMBL" id="OZ035825">
    <property type="protein sequence ID" value="CAL1602250.1"/>
    <property type="molecule type" value="Genomic_DNA"/>
</dbReference>
<dbReference type="InterPro" id="IPR011011">
    <property type="entry name" value="Znf_FYVE_PHD"/>
</dbReference>
<dbReference type="PROSITE" id="PS50178">
    <property type="entry name" value="ZF_FYVE"/>
    <property type="match status" value="1"/>
</dbReference>
<dbReference type="Proteomes" id="UP001497482">
    <property type="component" value="Chromosome 3"/>
</dbReference>
<gene>
    <name evidence="8" type="ORF">KC01_LOCUS30050</name>
</gene>
<evidence type="ECO:0000256" key="2">
    <source>
        <dbReference type="ARBA" id="ARBA00022737"/>
    </source>
</evidence>
<dbReference type="GO" id="GO:0044325">
    <property type="term" value="F:transmembrane transporter binding"/>
    <property type="evidence" value="ECO:0007669"/>
    <property type="project" value="TreeGrafter"/>
</dbReference>
<dbReference type="InterPro" id="IPR039032">
    <property type="entry name" value="Rim-like"/>
</dbReference>
<evidence type="ECO:0000259" key="7">
    <source>
        <dbReference type="PROSITE" id="PS50178"/>
    </source>
</evidence>
<dbReference type="GO" id="GO:0042391">
    <property type="term" value="P:regulation of membrane potential"/>
    <property type="evidence" value="ECO:0007669"/>
    <property type="project" value="TreeGrafter"/>
</dbReference>
<dbReference type="GO" id="GO:0048167">
    <property type="term" value="P:regulation of synaptic plasticity"/>
    <property type="evidence" value="ECO:0007669"/>
    <property type="project" value="TreeGrafter"/>
</dbReference>
<dbReference type="GO" id="GO:0008270">
    <property type="term" value="F:zinc ion binding"/>
    <property type="evidence" value="ECO:0007669"/>
    <property type="project" value="UniProtKB-KW"/>
</dbReference>
<evidence type="ECO:0000256" key="3">
    <source>
        <dbReference type="ARBA" id="ARBA00022771"/>
    </source>
</evidence>
<dbReference type="SUPFAM" id="SSF57903">
    <property type="entry name" value="FYVE/PHD zinc finger"/>
    <property type="match status" value="1"/>
</dbReference>
<dbReference type="GO" id="GO:0050806">
    <property type="term" value="P:positive regulation of synaptic transmission"/>
    <property type="evidence" value="ECO:0007669"/>
    <property type="project" value="TreeGrafter"/>
</dbReference>
<keyword evidence="2" id="KW-0677">Repeat</keyword>
<sequence>MPRHDGGSDSWSHGAVLGGNDGWMVVRSQRAPETLHQQFESYKQEVRRIGADTRRQPTQQKDDAPTCGICRKTKFANGCGHLCSYCQTKFCARCGGRVSLRSNNEDKVVMWVCNLCRKQQEILTKSGEWFSGSGVQPGSLGALNDPTLGGDLQRDRKLLRSRSQAPPLNANTGAPDGTLPHGVITAKGSDNMPGSRSQSEPPREK</sequence>
<keyword evidence="9" id="KW-1185">Reference proteome</keyword>
<dbReference type="InterPro" id="IPR054386">
    <property type="entry name" value="RIM_Znf"/>
</dbReference>
<dbReference type="GO" id="GO:2000300">
    <property type="term" value="P:regulation of synaptic vesicle exocytosis"/>
    <property type="evidence" value="ECO:0007669"/>
    <property type="project" value="TreeGrafter"/>
</dbReference>
<evidence type="ECO:0000313" key="9">
    <source>
        <dbReference type="Proteomes" id="UP001497482"/>
    </source>
</evidence>
<dbReference type="FunFam" id="3.30.40.10:FF:000567">
    <property type="entry name" value="Regulating synaptic membrane exocytosis 1"/>
    <property type="match status" value="1"/>
</dbReference>
<feature type="domain" description="FYVE-type" evidence="7">
    <location>
        <begin position="61"/>
        <end position="121"/>
    </location>
</feature>
<proteinExistence type="predicted"/>
<feature type="compositionally biased region" description="Polar residues" evidence="6">
    <location>
        <begin position="192"/>
        <end position="205"/>
    </location>
</feature>
<evidence type="ECO:0000256" key="6">
    <source>
        <dbReference type="SAM" id="MobiDB-lite"/>
    </source>
</evidence>
<keyword evidence="3 5" id="KW-0863">Zinc-finger</keyword>
<evidence type="ECO:0000256" key="1">
    <source>
        <dbReference type="ARBA" id="ARBA00022723"/>
    </source>
</evidence>